<keyword evidence="3" id="KW-1185">Reference proteome</keyword>
<dbReference type="EMBL" id="JAWHQM010000047">
    <property type="protein sequence ID" value="KAK5635033.1"/>
    <property type="molecule type" value="Genomic_DNA"/>
</dbReference>
<protein>
    <submittedName>
        <fullName evidence="2">Uncharacterized protein</fullName>
    </submittedName>
</protein>
<evidence type="ECO:0000256" key="1">
    <source>
        <dbReference type="SAM" id="MobiDB-lite"/>
    </source>
</evidence>
<dbReference type="AlphaFoldDB" id="A0AAN7ZDA9"/>
<feature type="region of interest" description="Disordered" evidence="1">
    <location>
        <begin position="79"/>
        <end position="100"/>
    </location>
</feature>
<reference evidence="2 3" key="1">
    <citation type="submission" date="2023-10" db="EMBL/GenBank/DDBJ databases">
        <title>Draft genome sequence of Xylaria bambusicola isolate GMP-LS, the root and basal stem rot pathogen of sugarcane in Indonesia.</title>
        <authorList>
            <person name="Selvaraj P."/>
            <person name="Muralishankar V."/>
            <person name="Muruganantham S."/>
            <person name="Sp S."/>
            <person name="Haryani S."/>
            <person name="Lau K.J.X."/>
            <person name="Naqvi N.I."/>
        </authorList>
    </citation>
    <scope>NUCLEOTIDE SEQUENCE [LARGE SCALE GENOMIC DNA]</scope>
    <source>
        <strain evidence="2">GMP-LS</strain>
    </source>
</reference>
<evidence type="ECO:0000313" key="2">
    <source>
        <dbReference type="EMBL" id="KAK5635033.1"/>
    </source>
</evidence>
<comment type="caution">
    <text evidence="2">The sequence shown here is derived from an EMBL/GenBank/DDBJ whole genome shotgun (WGS) entry which is preliminary data.</text>
</comment>
<dbReference type="Proteomes" id="UP001305414">
    <property type="component" value="Unassembled WGS sequence"/>
</dbReference>
<evidence type="ECO:0000313" key="3">
    <source>
        <dbReference type="Proteomes" id="UP001305414"/>
    </source>
</evidence>
<accession>A0AAN7ZDA9</accession>
<gene>
    <name evidence="2" type="ORF">RRF57_010745</name>
</gene>
<organism evidence="2 3">
    <name type="scientific">Xylaria bambusicola</name>
    <dbReference type="NCBI Taxonomy" id="326684"/>
    <lineage>
        <taxon>Eukaryota</taxon>
        <taxon>Fungi</taxon>
        <taxon>Dikarya</taxon>
        <taxon>Ascomycota</taxon>
        <taxon>Pezizomycotina</taxon>
        <taxon>Sordariomycetes</taxon>
        <taxon>Xylariomycetidae</taxon>
        <taxon>Xylariales</taxon>
        <taxon>Xylariaceae</taxon>
        <taxon>Xylaria</taxon>
    </lineage>
</organism>
<sequence length="100" mass="11095">MGNFVTERRSEIWLPTDSGDRSSSRSTRSSTASEPTQALGIISSPEDTLGIVNETKKDGFFFWTSSKWVLFPPMIEANRTKSAGGSRRPPDGSKYGLWYS</sequence>
<feature type="region of interest" description="Disordered" evidence="1">
    <location>
        <begin position="1"/>
        <end position="37"/>
    </location>
</feature>
<proteinExistence type="predicted"/>
<feature type="compositionally biased region" description="Basic and acidic residues" evidence="1">
    <location>
        <begin position="1"/>
        <end position="11"/>
    </location>
</feature>
<name>A0AAN7ZDA9_9PEZI</name>
<feature type="compositionally biased region" description="Low complexity" evidence="1">
    <location>
        <begin position="24"/>
        <end position="33"/>
    </location>
</feature>